<organism evidence="3 4">
    <name type="scientific">Streptomyces wuyuanensis</name>
    <dbReference type="NCBI Taxonomy" id="1196353"/>
    <lineage>
        <taxon>Bacteria</taxon>
        <taxon>Bacillati</taxon>
        <taxon>Actinomycetota</taxon>
        <taxon>Actinomycetes</taxon>
        <taxon>Kitasatosporales</taxon>
        <taxon>Streptomycetaceae</taxon>
        <taxon>Streptomyces</taxon>
    </lineage>
</organism>
<evidence type="ECO:0000313" key="4">
    <source>
        <dbReference type="Proteomes" id="UP000199063"/>
    </source>
</evidence>
<feature type="transmembrane region" description="Helical" evidence="2">
    <location>
        <begin position="102"/>
        <end position="126"/>
    </location>
</feature>
<name>A0A1G9UHT3_9ACTN</name>
<dbReference type="Proteomes" id="UP000199063">
    <property type="component" value="Unassembled WGS sequence"/>
</dbReference>
<keyword evidence="4" id="KW-1185">Reference proteome</keyword>
<dbReference type="EMBL" id="FNHI01000010">
    <property type="protein sequence ID" value="SDM59468.1"/>
    <property type="molecule type" value="Genomic_DNA"/>
</dbReference>
<evidence type="ECO:0000256" key="1">
    <source>
        <dbReference type="SAM" id="MobiDB-lite"/>
    </source>
</evidence>
<accession>A0A1G9UHT3</accession>
<dbReference type="RefSeq" id="WP_208867928.1">
    <property type="nucleotide sequence ID" value="NZ_FNHI01000010.1"/>
</dbReference>
<feature type="compositionally biased region" description="Polar residues" evidence="1">
    <location>
        <begin position="240"/>
        <end position="261"/>
    </location>
</feature>
<keyword evidence="2" id="KW-0472">Membrane</keyword>
<feature type="compositionally biased region" description="Low complexity" evidence="1">
    <location>
        <begin position="215"/>
        <end position="226"/>
    </location>
</feature>
<evidence type="ECO:0000313" key="3">
    <source>
        <dbReference type="EMBL" id="SDM59468.1"/>
    </source>
</evidence>
<dbReference type="STRING" id="1196353.SAMN05444921_110165"/>
<evidence type="ECO:0000256" key="2">
    <source>
        <dbReference type="SAM" id="Phobius"/>
    </source>
</evidence>
<evidence type="ECO:0008006" key="5">
    <source>
        <dbReference type="Google" id="ProtNLM"/>
    </source>
</evidence>
<sequence length="274" mass="28487">MHMNSAPHLLAEDRAEYERILDDALRKAHERPDLDGMGKRLNAEQLRTMALNATALITSAAAAEYDHFVKVRGEARTSTGASVGHSVLGPAVGASAETGAGFAAVLTVLAPVLAGTAALIFLLVGYILKAVSPDAAFADTLLTAGWFFGALTAAGLLAAAIGLLITALRNGATQVPAEEAGGELPDEVARAKEAWRHALLERGVLPFLRAALADPSADPASSAPPRRVNRFPKVGYSGPDFSSPSDGTSAGSRPTFTSPDFTSPDFGPPEHRPE</sequence>
<proteinExistence type="predicted"/>
<feature type="transmembrane region" description="Helical" evidence="2">
    <location>
        <begin position="146"/>
        <end position="168"/>
    </location>
</feature>
<keyword evidence="2" id="KW-0812">Transmembrane</keyword>
<protein>
    <recommendedName>
        <fullName evidence="5">Transmembrane protein</fullName>
    </recommendedName>
</protein>
<keyword evidence="2" id="KW-1133">Transmembrane helix</keyword>
<dbReference type="AlphaFoldDB" id="A0A1G9UHT3"/>
<dbReference type="GeneID" id="40830653"/>
<reference evidence="4" key="1">
    <citation type="submission" date="2016-10" db="EMBL/GenBank/DDBJ databases">
        <authorList>
            <person name="Varghese N."/>
            <person name="Submissions S."/>
        </authorList>
    </citation>
    <scope>NUCLEOTIDE SEQUENCE [LARGE SCALE GENOMIC DNA]</scope>
    <source>
        <strain evidence="4">CGMCC 4.7042</strain>
    </source>
</reference>
<gene>
    <name evidence="3" type="ORF">SAMN05444921_110165</name>
</gene>
<feature type="region of interest" description="Disordered" evidence="1">
    <location>
        <begin position="215"/>
        <end position="274"/>
    </location>
</feature>